<reference evidence="1" key="1">
    <citation type="journal article" date="2015" name="Nature">
        <title>Complex archaea that bridge the gap between prokaryotes and eukaryotes.</title>
        <authorList>
            <person name="Spang A."/>
            <person name="Saw J.H."/>
            <person name="Jorgensen S.L."/>
            <person name="Zaremba-Niedzwiedzka K."/>
            <person name="Martijn J."/>
            <person name="Lind A.E."/>
            <person name="van Eijk R."/>
            <person name="Schleper C."/>
            <person name="Guy L."/>
            <person name="Ettema T.J."/>
        </authorList>
    </citation>
    <scope>NUCLEOTIDE SEQUENCE</scope>
</reference>
<proteinExistence type="predicted"/>
<dbReference type="AlphaFoldDB" id="A0A0F9BFT4"/>
<comment type="caution">
    <text evidence="1">The sequence shown here is derived from an EMBL/GenBank/DDBJ whole genome shotgun (WGS) entry which is preliminary data.</text>
</comment>
<protein>
    <submittedName>
        <fullName evidence="1">Uncharacterized protein</fullName>
    </submittedName>
</protein>
<accession>A0A0F9BFT4</accession>
<evidence type="ECO:0000313" key="1">
    <source>
        <dbReference type="EMBL" id="KKL20615.1"/>
    </source>
</evidence>
<dbReference type="EMBL" id="LAZR01038030">
    <property type="protein sequence ID" value="KKL20615.1"/>
    <property type="molecule type" value="Genomic_DNA"/>
</dbReference>
<gene>
    <name evidence="1" type="ORF">LCGC14_2453680</name>
</gene>
<sequence length="42" mass="4573">MMIAKALLIFAAFLALCCAFAYGFLRLMGWIALKVFGVSNGE</sequence>
<organism evidence="1">
    <name type="scientific">marine sediment metagenome</name>
    <dbReference type="NCBI Taxonomy" id="412755"/>
    <lineage>
        <taxon>unclassified sequences</taxon>
        <taxon>metagenomes</taxon>
        <taxon>ecological metagenomes</taxon>
    </lineage>
</organism>
<name>A0A0F9BFT4_9ZZZZ</name>